<evidence type="ECO:0000313" key="2">
    <source>
        <dbReference type="Proteomes" id="UP000009081"/>
    </source>
</evidence>
<dbReference type="Proteomes" id="UP000009081">
    <property type="component" value="Plasmid megaplasmid"/>
</dbReference>
<dbReference type="KEGG" id="mea:Mex_2p1344"/>
<dbReference type="EMBL" id="CP001511">
    <property type="protein sequence ID" value="ACS44082.1"/>
    <property type="molecule type" value="Genomic_DNA"/>
</dbReference>
<keyword evidence="1" id="KW-0614">Plasmid</keyword>
<gene>
    <name evidence="1" type="ordered locus">MexAM1_META2p1344</name>
</gene>
<organism evidence="1 2">
    <name type="scientific">Methylorubrum extorquens (strain ATCC 14718 / DSM 1338 / JCM 2805 / NCIMB 9133 / AM1)</name>
    <name type="common">Methylobacterium extorquens</name>
    <dbReference type="NCBI Taxonomy" id="272630"/>
    <lineage>
        <taxon>Bacteria</taxon>
        <taxon>Pseudomonadati</taxon>
        <taxon>Pseudomonadota</taxon>
        <taxon>Alphaproteobacteria</taxon>
        <taxon>Hyphomicrobiales</taxon>
        <taxon>Methylobacteriaceae</taxon>
        <taxon>Methylorubrum</taxon>
    </lineage>
</organism>
<protein>
    <submittedName>
        <fullName evidence="1">Uncharacterized protein</fullName>
    </submittedName>
</protein>
<name>C5B6K0_METEA</name>
<proteinExistence type="predicted"/>
<accession>C5B6K0</accession>
<evidence type="ECO:0000313" key="1">
    <source>
        <dbReference type="EMBL" id="ACS44082.1"/>
    </source>
</evidence>
<reference evidence="1 2" key="1">
    <citation type="journal article" date="2009" name="PLoS ONE">
        <title>Methylobacterium genome sequences: a reference blueprint to investigate microbial metabolism of C1 compounds from natural and industrial sources.</title>
        <authorList>
            <person name="Vuilleumier S."/>
            <person name="Chistoserdova L."/>
            <person name="Lee M.-C."/>
            <person name="Bringel F."/>
            <person name="Lajus A."/>
            <person name="Zhou Y."/>
            <person name="Gourion B."/>
            <person name="Barbe V."/>
            <person name="Chang J."/>
            <person name="Cruveiller S."/>
            <person name="Dossat C."/>
            <person name="Gillett W."/>
            <person name="Gruffaz C."/>
            <person name="Haugen E."/>
            <person name="Hourcade E."/>
            <person name="Levy R."/>
            <person name="Mangenot S."/>
            <person name="Muller E."/>
            <person name="Nadalig T."/>
            <person name="Pagni M."/>
            <person name="Penny C."/>
            <person name="Peyraud R."/>
            <person name="Robinson D.G."/>
            <person name="Roche D."/>
            <person name="Rouy Z."/>
            <person name="Saenampechek C."/>
            <person name="Salvignol G."/>
            <person name="Vallenet D."/>
            <person name="Wu Z."/>
            <person name="Marx C.J."/>
            <person name="Vorholt J.A."/>
            <person name="Olson M.V."/>
            <person name="Kaul R."/>
            <person name="Weissenbach J."/>
            <person name="Medigue C."/>
            <person name="Lidstrom M.E."/>
        </authorList>
    </citation>
    <scope>NUCLEOTIDE SEQUENCE [LARGE SCALE GENOMIC DNA]</scope>
    <source>
        <strain evidence="2">ATCC 14718 / DSM 1338 / JCM 2805 / NCIMB 9133 / AM1</strain>
    </source>
</reference>
<dbReference type="AlphaFoldDB" id="C5B6K0"/>
<dbReference type="RefSeq" id="WP_003603533.1">
    <property type="nucleotide sequence ID" value="NC_012811.1"/>
</dbReference>
<dbReference type="HOGENOM" id="CLU_787103_0_0_5"/>
<geneLocation type="plasmid" evidence="1 2">
    <name>megaplasmid</name>
</geneLocation>
<keyword evidence="2" id="KW-1185">Reference proteome</keyword>
<sequence>MTGPRAVPIVIRSDVDLVVRDGGLGIRGCLRVGTQARSDEGRAVPVALRFGLRSGDEVHTRLNLDGTVLGPLQSRLAAAPPKASVRGSGRAEEIPLYDLTGEHGIDAPHALTGQPDPPRREVEVRIRAWSSEAEYDRDRYEVRGLEERVAAIRAAARSRLLHREPEGWWVPAPVPTWQCVQNLADHPAWRVELSASQGRPEKTFCLGRLGDAQAFCRHLNGGVDGPLLGEVLYADPALVPTGDDLVALASRGATRAAALRLFDPASMSGSLVQAWSAARHGRAIAAEEGRAGAARILAGCLHLADHIEACGHAIGDVGDWALLRERILFEGIGHASRSGCDGAVRAPAGAAR</sequence>